<dbReference type="PROSITE" id="PS00934">
    <property type="entry name" value="GLYOXALASE_I_1"/>
    <property type="match status" value="1"/>
</dbReference>
<keyword evidence="4" id="KW-1185">Reference proteome</keyword>
<sequence>MNHTGFVVSDMGRSLDFYQDLLGLKQERNQILEGEFISELVGYPDARLHIVYLGTGDLRHSVELIQYLNPAGTAAPMPERHQVGASHLGVIVNDLDAFYAELSSRGVRFVSPPAIRPGAVYPMASKGCYMQDPDGNWLELLERPPAPEGTTQA</sequence>
<feature type="domain" description="VOC" evidence="2">
    <location>
        <begin position="1"/>
        <end position="143"/>
    </location>
</feature>
<dbReference type="GO" id="GO:0046872">
    <property type="term" value="F:metal ion binding"/>
    <property type="evidence" value="ECO:0007669"/>
    <property type="project" value="UniProtKB-KW"/>
</dbReference>
<dbReference type="InterPro" id="IPR018146">
    <property type="entry name" value="Glyoxalase_1_CS"/>
</dbReference>
<dbReference type="InterPro" id="IPR029068">
    <property type="entry name" value="Glyas_Bleomycin-R_OHBP_Dase"/>
</dbReference>
<dbReference type="EMBL" id="CASHTH010000804">
    <property type="protein sequence ID" value="CAI8007926.1"/>
    <property type="molecule type" value="Genomic_DNA"/>
</dbReference>
<dbReference type="GO" id="GO:0004493">
    <property type="term" value="F:methylmalonyl-CoA epimerase activity"/>
    <property type="evidence" value="ECO:0007669"/>
    <property type="project" value="TreeGrafter"/>
</dbReference>
<dbReference type="SUPFAM" id="SSF54593">
    <property type="entry name" value="Glyoxalase/Bleomycin resistance protein/Dihydroxybiphenyl dioxygenase"/>
    <property type="match status" value="1"/>
</dbReference>
<organism evidence="3 4">
    <name type="scientific">Geodia barretti</name>
    <name type="common">Barrett's horny sponge</name>
    <dbReference type="NCBI Taxonomy" id="519541"/>
    <lineage>
        <taxon>Eukaryota</taxon>
        <taxon>Metazoa</taxon>
        <taxon>Porifera</taxon>
        <taxon>Demospongiae</taxon>
        <taxon>Heteroscleromorpha</taxon>
        <taxon>Tetractinellida</taxon>
        <taxon>Astrophorina</taxon>
        <taxon>Geodiidae</taxon>
        <taxon>Geodia</taxon>
    </lineage>
</organism>
<proteinExistence type="predicted"/>
<name>A0AA35RCN1_GEOBA</name>
<dbReference type="PANTHER" id="PTHR43048:SF5">
    <property type="entry name" value="BLR5325 PROTEIN"/>
    <property type="match status" value="1"/>
</dbReference>
<gene>
    <name evidence="3" type="ORF">GBAR_LOCUS5492</name>
</gene>
<evidence type="ECO:0000256" key="1">
    <source>
        <dbReference type="ARBA" id="ARBA00022723"/>
    </source>
</evidence>
<keyword evidence="1" id="KW-0479">Metal-binding</keyword>
<dbReference type="InterPro" id="IPR051785">
    <property type="entry name" value="MMCE/EMCE_epimerase"/>
</dbReference>
<protein>
    <submittedName>
        <fullName evidence="3">Uncharacterized protein YwbC</fullName>
    </submittedName>
</protein>
<dbReference type="AlphaFoldDB" id="A0AA35RCN1"/>
<dbReference type="PROSITE" id="PS51819">
    <property type="entry name" value="VOC"/>
    <property type="match status" value="1"/>
</dbReference>
<evidence type="ECO:0000313" key="3">
    <source>
        <dbReference type="EMBL" id="CAI8007926.1"/>
    </source>
</evidence>
<accession>A0AA35RCN1</accession>
<dbReference type="PANTHER" id="PTHR43048">
    <property type="entry name" value="METHYLMALONYL-COA EPIMERASE"/>
    <property type="match status" value="1"/>
</dbReference>
<reference evidence="3" key="1">
    <citation type="submission" date="2023-03" db="EMBL/GenBank/DDBJ databases">
        <authorList>
            <person name="Steffen K."/>
            <person name="Cardenas P."/>
        </authorList>
    </citation>
    <scope>NUCLEOTIDE SEQUENCE</scope>
</reference>
<dbReference type="InterPro" id="IPR004360">
    <property type="entry name" value="Glyas_Fos-R_dOase_dom"/>
</dbReference>
<evidence type="ECO:0000259" key="2">
    <source>
        <dbReference type="PROSITE" id="PS51819"/>
    </source>
</evidence>
<dbReference type="GO" id="GO:0004462">
    <property type="term" value="F:lactoylglutathione lyase activity"/>
    <property type="evidence" value="ECO:0007669"/>
    <property type="project" value="InterPro"/>
</dbReference>
<dbReference type="InterPro" id="IPR037523">
    <property type="entry name" value="VOC_core"/>
</dbReference>
<dbReference type="Gene3D" id="3.10.180.10">
    <property type="entry name" value="2,3-Dihydroxybiphenyl 1,2-Dioxygenase, domain 1"/>
    <property type="match status" value="1"/>
</dbReference>
<dbReference type="Pfam" id="PF00903">
    <property type="entry name" value="Glyoxalase"/>
    <property type="match status" value="1"/>
</dbReference>
<evidence type="ECO:0000313" key="4">
    <source>
        <dbReference type="Proteomes" id="UP001174909"/>
    </source>
</evidence>
<dbReference type="Proteomes" id="UP001174909">
    <property type="component" value="Unassembled WGS sequence"/>
</dbReference>
<dbReference type="GO" id="GO:0046491">
    <property type="term" value="P:L-methylmalonyl-CoA metabolic process"/>
    <property type="evidence" value="ECO:0007669"/>
    <property type="project" value="TreeGrafter"/>
</dbReference>
<comment type="caution">
    <text evidence="3">The sequence shown here is derived from an EMBL/GenBank/DDBJ whole genome shotgun (WGS) entry which is preliminary data.</text>
</comment>